<accession>A0A8S4QLR3</accession>
<feature type="region of interest" description="Disordered" evidence="1">
    <location>
        <begin position="25"/>
        <end position="89"/>
    </location>
</feature>
<dbReference type="Proteomes" id="UP000838756">
    <property type="component" value="Unassembled WGS sequence"/>
</dbReference>
<name>A0A8S4QLR3_9NEOP</name>
<dbReference type="AlphaFoldDB" id="A0A8S4QLR3"/>
<evidence type="ECO:0000313" key="2">
    <source>
        <dbReference type="EMBL" id="CAH2210486.1"/>
    </source>
</evidence>
<gene>
    <name evidence="2" type="primary">jg648</name>
    <name evidence="2" type="ORF">PAEG_LOCUS2391</name>
</gene>
<organism evidence="2 3">
    <name type="scientific">Pararge aegeria aegeria</name>
    <dbReference type="NCBI Taxonomy" id="348720"/>
    <lineage>
        <taxon>Eukaryota</taxon>
        <taxon>Metazoa</taxon>
        <taxon>Ecdysozoa</taxon>
        <taxon>Arthropoda</taxon>
        <taxon>Hexapoda</taxon>
        <taxon>Insecta</taxon>
        <taxon>Pterygota</taxon>
        <taxon>Neoptera</taxon>
        <taxon>Endopterygota</taxon>
        <taxon>Lepidoptera</taxon>
        <taxon>Glossata</taxon>
        <taxon>Ditrysia</taxon>
        <taxon>Papilionoidea</taxon>
        <taxon>Nymphalidae</taxon>
        <taxon>Satyrinae</taxon>
        <taxon>Satyrini</taxon>
        <taxon>Parargina</taxon>
        <taxon>Pararge</taxon>
    </lineage>
</organism>
<protein>
    <submittedName>
        <fullName evidence="2">Jg648 protein</fullName>
    </submittedName>
</protein>
<comment type="caution">
    <text evidence="2">The sequence shown here is derived from an EMBL/GenBank/DDBJ whole genome shotgun (WGS) entry which is preliminary data.</text>
</comment>
<dbReference type="OrthoDB" id="6938183at2759"/>
<reference evidence="2" key="1">
    <citation type="submission" date="2022-03" db="EMBL/GenBank/DDBJ databases">
        <authorList>
            <person name="Lindestad O."/>
        </authorList>
    </citation>
    <scope>NUCLEOTIDE SEQUENCE</scope>
</reference>
<sequence length="161" mass="17791">MYLQLPPPPLLMMMDKIQSERIGARLGGRQSASGAGAGRGSMRTARHTSRLPLPSGRPTNPSSPPEGLAPTGPTGVQSSEPAAGGVRRMRWTSLMNENVMRAYFRATGRETGRTGYRAVMYPEFLLVDPNLTFTEQNLADRARYIQRSNIFNATELERLRL</sequence>
<evidence type="ECO:0000256" key="1">
    <source>
        <dbReference type="SAM" id="MobiDB-lite"/>
    </source>
</evidence>
<evidence type="ECO:0000313" key="3">
    <source>
        <dbReference type="Proteomes" id="UP000838756"/>
    </source>
</evidence>
<proteinExistence type="predicted"/>
<dbReference type="EMBL" id="CAKXAJ010007575">
    <property type="protein sequence ID" value="CAH2210486.1"/>
    <property type="molecule type" value="Genomic_DNA"/>
</dbReference>
<keyword evidence="3" id="KW-1185">Reference proteome</keyword>